<feature type="non-terminal residue" evidence="3">
    <location>
        <position position="1"/>
    </location>
</feature>
<dbReference type="InterPro" id="IPR036346">
    <property type="entry name" value="GTP-bd_prot_GTP1/OBG_C_sf"/>
</dbReference>
<keyword evidence="1" id="KW-0547">Nucleotide-binding</keyword>
<feature type="domain" description="OCT" evidence="2">
    <location>
        <begin position="5"/>
        <end position="79"/>
    </location>
</feature>
<dbReference type="Gene3D" id="3.30.300.350">
    <property type="entry name" value="GTP-binding protein OBG, C-terminal domain"/>
    <property type="match status" value="1"/>
</dbReference>
<dbReference type="Pfam" id="PF09269">
    <property type="entry name" value="DUF1967"/>
    <property type="match status" value="1"/>
</dbReference>
<evidence type="ECO:0000259" key="2">
    <source>
        <dbReference type="PROSITE" id="PS51881"/>
    </source>
</evidence>
<dbReference type="GO" id="GO:0005525">
    <property type="term" value="F:GTP binding"/>
    <property type="evidence" value="ECO:0007669"/>
    <property type="project" value="UniProtKB-KW"/>
</dbReference>
<dbReference type="InterPro" id="IPR015349">
    <property type="entry name" value="OCT_dom"/>
</dbReference>
<proteinExistence type="predicted"/>
<keyword evidence="1" id="KW-0342">GTP-binding</keyword>
<accession>A0A382L3L0</accession>
<reference evidence="3" key="1">
    <citation type="submission" date="2018-05" db="EMBL/GenBank/DDBJ databases">
        <authorList>
            <person name="Lanie J.A."/>
            <person name="Ng W.-L."/>
            <person name="Kazmierczak K.M."/>
            <person name="Andrzejewski T.M."/>
            <person name="Davidsen T.M."/>
            <person name="Wayne K.J."/>
            <person name="Tettelin H."/>
            <person name="Glass J.I."/>
            <person name="Rusch D."/>
            <person name="Podicherti R."/>
            <person name="Tsui H.-C.T."/>
            <person name="Winkler M.E."/>
        </authorList>
    </citation>
    <scope>NUCLEOTIDE SEQUENCE</scope>
</reference>
<protein>
    <recommendedName>
        <fullName evidence="2">OCT domain-containing protein</fullName>
    </recommendedName>
</protein>
<dbReference type="AlphaFoldDB" id="A0A382L3L0"/>
<evidence type="ECO:0000313" key="3">
    <source>
        <dbReference type="EMBL" id="SVC31199.1"/>
    </source>
</evidence>
<dbReference type="SUPFAM" id="SSF102741">
    <property type="entry name" value="Obg GTP-binding protein C-terminal domain"/>
    <property type="match status" value="1"/>
</dbReference>
<dbReference type="EMBL" id="UINC01084494">
    <property type="protein sequence ID" value="SVC31199.1"/>
    <property type="molecule type" value="Genomic_DNA"/>
</dbReference>
<gene>
    <name evidence="3" type="ORF">METZ01_LOCUS284053</name>
</gene>
<organism evidence="3">
    <name type="scientific">marine metagenome</name>
    <dbReference type="NCBI Taxonomy" id="408172"/>
    <lineage>
        <taxon>unclassified sequences</taxon>
        <taxon>metagenomes</taxon>
        <taxon>ecological metagenomes</taxon>
    </lineage>
</organism>
<name>A0A382L3L0_9ZZZZ</name>
<sequence length="79" mass="9194">GIAAIREKIRYSFDKRNKVVNITDPWLIRVAQGSNLSKPEAQLQFHNILNRLGYLKKFEQDQLFKGVTVKLGEIEMEFT</sequence>
<dbReference type="PROSITE" id="PS51881">
    <property type="entry name" value="OCT"/>
    <property type="match status" value="1"/>
</dbReference>
<evidence type="ECO:0000256" key="1">
    <source>
        <dbReference type="ARBA" id="ARBA00023134"/>
    </source>
</evidence>